<reference evidence="1 2" key="1">
    <citation type="journal article" date="2018" name="Front. Plant Sci.">
        <title>Red Clover (Trifolium pratense) and Zigzag Clover (T. medium) - A Picture of Genomic Similarities and Differences.</title>
        <authorList>
            <person name="Dluhosova J."/>
            <person name="Istvanek J."/>
            <person name="Nedelnik J."/>
            <person name="Repkova J."/>
        </authorList>
    </citation>
    <scope>NUCLEOTIDE SEQUENCE [LARGE SCALE GENOMIC DNA]</scope>
    <source>
        <strain evidence="2">cv. 10/8</strain>
        <tissue evidence="1">Leaf</tissue>
    </source>
</reference>
<protein>
    <submittedName>
        <fullName evidence="1">Uncharacterized protein</fullName>
    </submittedName>
</protein>
<gene>
    <name evidence="1" type="ORF">A2U01_0000540</name>
</gene>
<feature type="non-terminal residue" evidence="1">
    <location>
        <position position="1"/>
    </location>
</feature>
<dbReference type="AlphaFoldDB" id="A0A392LZP8"/>
<accession>A0A392LZP8</accession>
<evidence type="ECO:0000313" key="1">
    <source>
        <dbReference type="EMBL" id="MCH79784.1"/>
    </source>
</evidence>
<comment type="caution">
    <text evidence="1">The sequence shown here is derived from an EMBL/GenBank/DDBJ whole genome shotgun (WGS) entry which is preliminary data.</text>
</comment>
<keyword evidence="2" id="KW-1185">Reference proteome</keyword>
<evidence type="ECO:0000313" key="2">
    <source>
        <dbReference type="Proteomes" id="UP000265520"/>
    </source>
</evidence>
<dbReference type="Proteomes" id="UP000265520">
    <property type="component" value="Unassembled WGS sequence"/>
</dbReference>
<sequence length="255" mass="27624">AMDNKFSQVSKNCSGVSSARGIHPWVSPYISMPCLSDASSSVVDFMSFSFLLIELSSSIPKGQHNVDDFNVVVGVDEVVAIVQTDKLMEFSRNKIYRRDIPRICLLCDGGVDVVSPSIYRRSSTPGRMVCRFQLLDLVESGEAWHRYFPRTAGSENFIDGLLRSVGINGQHSWTNGLPFPALCGSGTLTGRASAPPDVAFSCRLAWRVLGVALALAAPSRWVLAIISESEGMNPQSPMILSGPEIGMHGKTVSGR</sequence>
<name>A0A392LZP8_9FABA</name>
<organism evidence="1 2">
    <name type="scientific">Trifolium medium</name>
    <dbReference type="NCBI Taxonomy" id="97028"/>
    <lineage>
        <taxon>Eukaryota</taxon>
        <taxon>Viridiplantae</taxon>
        <taxon>Streptophyta</taxon>
        <taxon>Embryophyta</taxon>
        <taxon>Tracheophyta</taxon>
        <taxon>Spermatophyta</taxon>
        <taxon>Magnoliopsida</taxon>
        <taxon>eudicotyledons</taxon>
        <taxon>Gunneridae</taxon>
        <taxon>Pentapetalae</taxon>
        <taxon>rosids</taxon>
        <taxon>fabids</taxon>
        <taxon>Fabales</taxon>
        <taxon>Fabaceae</taxon>
        <taxon>Papilionoideae</taxon>
        <taxon>50 kb inversion clade</taxon>
        <taxon>NPAAA clade</taxon>
        <taxon>Hologalegina</taxon>
        <taxon>IRL clade</taxon>
        <taxon>Trifolieae</taxon>
        <taxon>Trifolium</taxon>
    </lineage>
</organism>
<proteinExistence type="predicted"/>
<dbReference type="EMBL" id="LXQA010000363">
    <property type="protein sequence ID" value="MCH79784.1"/>
    <property type="molecule type" value="Genomic_DNA"/>
</dbReference>